<dbReference type="EMBL" id="JAHRIN010075626">
    <property type="protein sequence ID" value="MEQ2217008.1"/>
    <property type="molecule type" value="Genomic_DNA"/>
</dbReference>
<evidence type="ECO:0000313" key="1">
    <source>
        <dbReference type="EMBL" id="MEQ2217008.1"/>
    </source>
</evidence>
<sequence length="75" mass="7695">MHDIRCDFALNLCENVNSVCLCCTLTTPTADMQVLPVLMPSAPFLGSAVGTPSVAVGEADVVSVGVALFLPGVCI</sequence>
<evidence type="ECO:0008006" key="3">
    <source>
        <dbReference type="Google" id="ProtNLM"/>
    </source>
</evidence>
<keyword evidence="2" id="KW-1185">Reference proteome</keyword>
<name>A0ABV0S951_9TELE</name>
<reference evidence="1 2" key="1">
    <citation type="submission" date="2021-06" db="EMBL/GenBank/DDBJ databases">
        <authorList>
            <person name="Palmer J.M."/>
        </authorList>
    </citation>
    <scope>NUCLEOTIDE SEQUENCE [LARGE SCALE GENOMIC DNA]</scope>
    <source>
        <strain evidence="1 2">XC_2019</strain>
        <tissue evidence="1">Muscle</tissue>
    </source>
</reference>
<accession>A0ABV0S951</accession>
<protein>
    <recommendedName>
        <fullName evidence="3">Keratin</fullName>
    </recommendedName>
</protein>
<gene>
    <name evidence="1" type="ORF">XENOCAPTIV_020052</name>
</gene>
<comment type="caution">
    <text evidence="1">The sequence shown here is derived from an EMBL/GenBank/DDBJ whole genome shotgun (WGS) entry which is preliminary data.</text>
</comment>
<proteinExistence type="predicted"/>
<organism evidence="1 2">
    <name type="scientific">Xenoophorus captivus</name>
    <dbReference type="NCBI Taxonomy" id="1517983"/>
    <lineage>
        <taxon>Eukaryota</taxon>
        <taxon>Metazoa</taxon>
        <taxon>Chordata</taxon>
        <taxon>Craniata</taxon>
        <taxon>Vertebrata</taxon>
        <taxon>Euteleostomi</taxon>
        <taxon>Actinopterygii</taxon>
        <taxon>Neopterygii</taxon>
        <taxon>Teleostei</taxon>
        <taxon>Neoteleostei</taxon>
        <taxon>Acanthomorphata</taxon>
        <taxon>Ovalentaria</taxon>
        <taxon>Atherinomorphae</taxon>
        <taxon>Cyprinodontiformes</taxon>
        <taxon>Goodeidae</taxon>
        <taxon>Xenoophorus</taxon>
    </lineage>
</organism>
<evidence type="ECO:0000313" key="2">
    <source>
        <dbReference type="Proteomes" id="UP001434883"/>
    </source>
</evidence>
<dbReference type="Proteomes" id="UP001434883">
    <property type="component" value="Unassembled WGS sequence"/>
</dbReference>